<dbReference type="AlphaFoldDB" id="A0AA39N821"/>
<proteinExistence type="predicted"/>
<dbReference type="Proteomes" id="UP001175211">
    <property type="component" value="Unassembled WGS sequence"/>
</dbReference>
<accession>A0AA39N821</accession>
<reference evidence="2" key="1">
    <citation type="submission" date="2023-06" db="EMBL/GenBank/DDBJ databases">
        <authorList>
            <consortium name="Lawrence Berkeley National Laboratory"/>
            <person name="Ahrendt S."/>
            <person name="Sahu N."/>
            <person name="Indic B."/>
            <person name="Wong-Bajracharya J."/>
            <person name="Merenyi Z."/>
            <person name="Ke H.-M."/>
            <person name="Monk M."/>
            <person name="Kocsube S."/>
            <person name="Drula E."/>
            <person name="Lipzen A."/>
            <person name="Balint B."/>
            <person name="Henrissat B."/>
            <person name="Andreopoulos B."/>
            <person name="Martin F.M."/>
            <person name="Harder C.B."/>
            <person name="Rigling D."/>
            <person name="Ford K.L."/>
            <person name="Foster G.D."/>
            <person name="Pangilinan J."/>
            <person name="Papanicolaou A."/>
            <person name="Barry K."/>
            <person name="LaButti K."/>
            <person name="Viragh M."/>
            <person name="Koriabine M."/>
            <person name="Yan M."/>
            <person name="Riley R."/>
            <person name="Champramary S."/>
            <person name="Plett K.L."/>
            <person name="Tsai I.J."/>
            <person name="Slot J."/>
            <person name="Sipos G."/>
            <person name="Plett J."/>
            <person name="Nagy L.G."/>
            <person name="Grigoriev I.V."/>
        </authorList>
    </citation>
    <scope>NUCLEOTIDE SEQUENCE</scope>
    <source>
        <strain evidence="2">CCBAS 213</strain>
    </source>
</reference>
<sequence length="87" mass="9844">MLTENEAFMSVAFLVCLLAISYRWPGVTTRTLLATSQAEMTIDAPNYCLREPFPSTPHFRCSRANSQDISMRRLSDRTGRKKSVSGR</sequence>
<keyword evidence="3" id="KW-1185">Reference proteome</keyword>
<organism evidence="2 3">
    <name type="scientific">Armillaria tabescens</name>
    <name type="common">Ringless honey mushroom</name>
    <name type="synonym">Agaricus tabescens</name>
    <dbReference type="NCBI Taxonomy" id="1929756"/>
    <lineage>
        <taxon>Eukaryota</taxon>
        <taxon>Fungi</taxon>
        <taxon>Dikarya</taxon>
        <taxon>Basidiomycota</taxon>
        <taxon>Agaricomycotina</taxon>
        <taxon>Agaricomycetes</taxon>
        <taxon>Agaricomycetidae</taxon>
        <taxon>Agaricales</taxon>
        <taxon>Marasmiineae</taxon>
        <taxon>Physalacriaceae</taxon>
        <taxon>Desarmillaria</taxon>
    </lineage>
</organism>
<protein>
    <submittedName>
        <fullName evidence="2">Uncharacterized protein</fullName>
    </submittedName>
</protein>
<dbReference type="EMBL" id="JAUEPS010000012">
    <property type="protein sequence ID" value="KAK0460742.1"/>
    <property type="molecule type" value="Genomic_DNA"/>
</dbReference>
<dbReference type="GeneID" id="85356330"/>
<dbReference type="RefSeq" id="XP_060332781.1">
    <property type="nucleotide sequence ID" value="XM_060472782.1"/>
</dbReference>
<comment type="caution">
    <text evidence="2">The sequence shown here is derived from an EMBL/GenBank/DDBJ whole genome shotgun (WGS) entry which is preliminary data.</text>
</comment>
<evidence type="ECO:0000256" key="1">
    <source>
        <dbReference type="SAM" id="MobiDB-lite"/>
    </source>
</evidence>
<evidence type="ECO:0000313" key="3">
    <source>
        <dbReference type="Proteomes" id="UP001175211"/>
    </source>
</evidence>
<gene>
    <name evidence="2" type="ORF">EV420DRAFT_1533985</name>
</gene>
<evidence type="ECO:0000313" key="2">
    <source>
        <dbReference type="EMBL" id="KAK0460742.1"/>
    </source>
</evidence>
<name>A0AA39N821_ARMTA</name>
<feature type="region of interest" description="Disordered" evidence="1">
    <location>
        <begin position="62"/>
        <end position="87"/>
    </location>
</feature>